<accession>A0A6B0YPK1</accession>
<evidence type="ECO:0000256" key="4">
    <source>
        <dbReference type="ARBA" id="ARBA00022840"/>
    </source>
</evidence>
<comment type="caution">
    <text evidence="7">The sequence shown here is derived from an EMBL/GenBank/DDBJ whole genome shotgun (WGS) entry which is preliminary data.</text>
</comment>
<dbReference type="Gene3D" id="3.40.50.300">
    <property type="entry name" value="P-loop containing nucleotide triphosphate hydrolases"/>
    <property type="match status" value="1"/>
</dbReference>
<dbReference type="InterPro" id="IPR017871">
    <property type="entry name" value="ABC_transporter-like_CS"/>
</dbReference>
<feature type="domain" description="ABC transporter" evidence="6">
    <location>
        <begin position="39"/>
        <end position="295"/>
    </location>
</feature>
<dbReference type="GO" id="GO:0055085">
    <property type="term" value="P:transmembrane transport"/>
    <property type="evidence" value="ECO:0007669"/>
    <property type="project" value="UniProtKB-ARBA"/>
</dbReference>
<organism evidence="7">
    <name type="scientific">Caldilineaceae bacterium SB0664_bin_27</name>
    <dbReference type="NCBI Taxonomy" id="2605260"/>
    <lineage>
        <taxon>Bacteria</taxon>
        <taxon>Bacillati</taxon>
        <taxon>Chloroflexota</taxon>
        <taxon>Caldilineae</taxon>
        <taxon>Caldilineales</taxon>
        <taxon>Caldilineaceae</taxon>
    </lineage>
</organism>
<dbReference type="GO" id="GO:0005524">
    <property type="term" value="F:ATP binding"/>
    <property type="evidence" value="ECO:0007669"/>
    <property type="project" value="UniProtKB-KW"/>
</dbReference>
<name>A0A6B0YPK1_9CHLR</name>
<protein>
    <submittedName>
        <fullName evidence="7">ATP-binding cassette domain-containing protein</fullName>
    </submittedName>
</protein>
<evidence type="ECO:0000256" key="3">
    <source>
        <dbReference type="ARBA" id="ARBA00022741"/>
    </source>
</evidence>
<dbReference type="InterPro" id="IPR027417">
    <property type="entry name" value="P-loop_NTPase"/>
</dbReference>
<dbReference type="EMBL" id="VXRG01000035">
    <property type="protein sequence ID" value="MXY92507.1"/>
    <property type="molecule type" value="Genomic_DNA"/>
</dbReference>
<dbReference type="InterPro" id="IPR003439">
    <property type="entry name" value="ABC_transporter-like_ATP-bd"/>
</dbReference>
<dbReference type="GO" id="GO:0015833">
    <property type="term" value="P:peptide transport"/>
    <property type="evidence" value="ECO:0007669"/>
    <property type="project" value="InterPro"/>
</dbReference>
<feature type="region of interest" description="Disordered" evidence="5">
    <location>
        <begin position="1"/>
        <end position="35"/>
    </location>
</feature>
<dbReference type="AlphaFoldDB" id="A0A6B0YPK1"/>
<dbReference type="PANTHER" id="PTHR43776">
    <property type="entry name" value="TRANSPORT ATP-BINDING PROTEIN"/>
    <property type="match status" value="1"/>
</dbReference>
<evidence type="ECO:0000256" key="2">
    <source>
        <dbReference type="ARBA" id="ARBA00022448"/>
    </source>
</evidence>
<keyword evidence="3" id="KW-0547">Nucleotide-binding</keyword>
<comment type="similarity">
    <text evidence="1">Belongs to the ABC transporter superfamily.</text>
</comment>
<dbReference type="PROSITE" id="PS50893">
    <property type="entry name" value="ABC_TRANSPORTER_2"/>
    <property type="match status" value="1"/>
</dbReference>
<reference evidence="7" key="1">
    <citation type="submission" date="2019-09" db="EMBL/GenBank/DDBJ databases">
        <title>Characterisation of the sponge microbiome using genome-centric metagenomics.</title>
        <authorList>
            <person name="Engelberts J.P."/>
            <person name="Robbins S.J."/>
            <person name="De Goeij J.M."/>
            <person name="Aranda M."/>
            <person name="Bell S.C."/>
            <person name="Webster N.S."/>
        </authorList>
    </citation>
    <scope>NUCLEOTIDE SEQUENCE</scope>
    <source>
        <strain evidence="7">SB0664_bin_27</strain>
    </source>
</reference>
<dbReference type="InterPro" id="IPR050319">
    <property type="entry name" value="ABC_transp_ATP-bind"/>
</dbReference>
<dbReference type="SUPFAM" id="SSF52540">
    <property type="entry name" value="P-loop containing nucleoside triphosphate hydrolases"/>
    <property type="match status" value="1"/>
</dbReference>
<dbReference type="FunFam" id="3.40.50.300:FF:000016">
    <property type="entry name" value="Oligopeptide ABC transporter ATP-binding component"/>
    <property type="match status" value="1"/>
</dbReference>
<evidence type="ECO:0000256" key="1">
    <source>
        <dbReference type="ARBA" id="ARBA00005417"/>
    </source>
</evidence>
<proteinExistence type="inferred from homology"/>
<evidence type="ECO:0000313" key="7">
    <source>
        <dbReference type="EMBL" id="MXY92507.1"/>
    </source>
</evidence>
<dbReference type="Pfam" id="PF08352">
    <property type="entry name" value="oligo_HPY"/>
    <property type="match status" value="1"/>
</dbReference>
<gene>
    <name evidence="7" type="ORF">F4Y42_03565</name>
</gene>
<evidence type="ECO:0000259" key="6">
    <source>
        <dbReference type="PROSITE" id="PS50893"/>
    </source>
</evidence>
<dbReference type="SMART" id="SM00382">
    <property type="entry name" value="AAA"/>
    <property type="match status" value="1"/>
</dbReference>
<sequence>MAQADAVPTRTNTPADSPPDQLPQQLEEGRGPSSADNVLEVTDLRKYFPILRGFFRRQVGEVKAVDEVSFHVARGETLALVGESGCGKTTTGRCVMRAIEPSGGSVLFRKRDGEEIEITTLTKPDLRSVQQHMGMIFQDPFSSLNPRLTVLEIIGEPFVTRKLISGRRELEEKVAELLRSVRLDPTYMRRYPHAFSGGQRQRIAIARALALDPDFVVADEPVSALDVSVQAQILSLLKELQSELHLTYLFITHNLSVVEYLSDRVSVMYVGQIVELGRTDSIFRQPRHPYTEALLSAVPVVETGKAGLRRERIILEGDVADPSNVPAGCTFHPRCPYVQDICREEEPQLVDLTGANGSQPHYVRCHFAEELELQGVRNSPQ</sequence>
<dbReference type="InterPro" id="IPR003593">
    <property type="entry name" value="AAA+_ATPase"/>
</dbReference>
<keyword evidence="4 7" id="KW-0067">ATP-binding</keyword>
<dbReference type="CDD" id="cd03257">
    <property type="entry name" value="ABC_NikE_OppD_transporters"/>
    <property type="match status" value="1"/>
</dbReference>
<dbReference type="Pfam" id="PF00005">
    <property type="entry name" value="ABC_tran"/>
    <property type="match status" value="1"/>
</dbReference>
<dbReference type="PROSITE" id="PS00211">
    <property type="entry name" value="ABC_TRANSPORTER_1"/>
    <property type="match status" value="1"/>
</dbReference>
<dbReference type="PANTHER" id="PTHR43776:SF7">
    <property type="entry name" value="D,D-DIPEPTIDE TRANSPORT ATP-BINDING PROTEIN DDPF-RELATED"/>
    <property type="match status" value="1"/>
</dbReference>
<keyword evidence="2" id="KW-0813">Transport</keyword>
<dbReference type="InterPro" id="IPR013563">
    <property type="entry name" value="Oligopep_ABC_C"/>
</dbReference>
<evidence type="ECO:0000256" key="5">
    <source>
        <dbReference type="SAM" id="MobiDB-lite"/>
    </source>
</evidence>
<dbReference type="GO" id="GO:0016887">
    <property type="term" value="F:ATP hydrolysis activity"/>
    <property type="evidence" value="ECO:0007669"/>
    <property type="project" value="InterPro"/>
</dbReference>
<dbReference type="NCBIfam" id="TIGR01727">
    <property type="entry name" value="oligo_HPY"/>
    <property type="match status" value="1"/>
</dbReference>